<keyword evidence="3" id="KW-1185">Reference proteome</keyword>
<feature type="signal peptide" evidence="1">
    <location>
        <begin position="1"/>
        <end position="22"/>
    </location>
</feature>
<name>A0A8T2CKY6_ARASU</name>
<feature type="chain" id="PRO_5035729935" evidence="1">
    <location>
        <begin position="23"/>
        <end position="89"/>
    </location>
</feature>
<evidence type="ECO:0000313" key="2">
    <source>
        <dbReference type="EMBL" id="KAG7600135.1"/>
    </source>
</evidence>
<accession>A0A8T2CKY6</accession>
<comment type="caution">
    <text evidence="2">The sequence shown here is derived from an EMBL/GenBank/DDBJ whole genome shotgun (WGS) entry which is preliminary data.</text>
</comment>
<protein>
    <submittedName>
        <fullName evidence="2">Uncharacterized protein</fullName>
    </submittedName>
</protein>
<dbReference type="AlphaFoldDB" id="A0A8T2CKY6"/>
<gene>
    <name evidence="2" type="ORF">ISN44_As06g042630</name>
</gene>
<evidence type="ECO:0000256" key="1">
    <source>
        <dbReference type="SAM" id="SignalP"/>
    </source>
</evidence>
<dbReference type="EMBL" id="JAEFBJ010000006">
    <property type="protein sequence ID" value="KAG7600135.1"/>
    <property type="molecule type" value="Genomic_DNA"/>
</dbReference>
<keyword evidence="1" id="KW-0732">Signal</keyword>
<organism evidence="2 3">
    <name type="scientific">Arabidopsis suecica</name>
    <name type="common">Swedish thale-cress</name>
    <name type="synonym">Cardaminopsis suecica</name>
    <dbReference type="NCBI Taxonomy" id="45249"/>
    <lineage>
        <taxon>Eukaryota</taxon>
        <taxon>Viridiplantae</taxon>
        <taxon>Streptophyta</taxon>
        <taxon>Embryophyta</taxon>
        <taxon>Tracheophyta</taxon>
        <taxon>Spermatophyta</taxon>
        <taxon>Magnoliopsida</taxon>
        <taxon>eudicotyledons</taxon>
        <taxon>Gunneridae</taxon>
        <taxon>Pentapetalae</taxon>
        <taxon>rosids</taxon>
        <taxon>malvids</taxon>
        <taxon>Brassicales</taxon>
        <taxon>Brassicaceae</taxon>
        <taxon>Camelineae</taxon>
        <taxon>Arabidopsis</taxon>
    </lineage>
</organism>
<evidence type="ECO:0000313" key="3">
    <source>
        <dbReference type="Proteomes" id="UP000694251"/>
    </source>
</evidence>
<dbReference type="Proteomes" id="UP000694251">
    <property type="component" value="Chromosome 6"/>
</dbReference>
<sequence length="89" mass="9581">MASSHKCLFLTFLFIALVLIQGRPAEKDMFSTAKEASLMTVHINTIIPIGACGEIKDCNQKCIELEYLGGSCVTSDSTSTSESTCVCQV</sequence>
<reference evidence="2 3" key="1">
    <citation type="submission" date="2020-12" db="EMBL/GenBank/DDBJ databases">
        <title>Concerted genomic and epigenomic changes stabilize Arabidopsis allopolyploids.</title>
        <authorList>
            <person name="Chen Z."/>
        </authorList>
    </citation>
    <scope>NUCLEOTIDE SEQUENCE [LARGE SCALE GENOMIC DNA]</scope>
    <source>
        <strain evidence="2">As9502</strain>
        <tissue evidence="2">Leaf</tissue>
    </source>
</reference>
<proteinExistence type="predicted"/>